<sequence length="297" mass="33582">MSDSALWNGFPFRDDDVVISPPAKCGTSWMQMLCALLVFNSTRFTRRLTEISPWLDNITYDFAETLAALQAQPHRRFIKTHTPLDGLPFVETVTYLCVGRDPRDVGVSFDHALANISDETRAVLTVKKDIDRSAMPVPPEDLRERFWLWAEGEFVNGPTGIGSLANMIQHLQTFWDRRNEPQVALFHYHDLLTDLPGQLKRLAEVLGIDLPAGRVEELAAAATFDKVRERADELAPGVDSGLWRDNRAFFHTGTSGQWKALLGPDDLARFHTRLAELASTDLIEWLYDGWLHRPAAQ</sequence>
<evidence type="ECO:0000313" key="4">
    <source>
        <dbReference type="EMBL" id="GIH09255.1"/>
    </source>
</evidence>
<dbReference type="GO" id="GO:0008146">
    <property type="term" value="F:sulfotransferase activity"/>
    <property type="evidence" value="ECO:0007669"/>
    <property type="project" value="InterPro"/>
</dbReference>
<reference evidence="4" key="1">
    <citation type="submission" date="2021-01" db="EMBL/GenBank/DDBJ databases">
        <title>Whole genome shotgun sequence of Rhizocola hellebori NBRC 109834.</title>
        <authorList>
            <person name="Komaki H."/>
            <person name="Tamura T."/>
        </authorList>
    </citation>
    <scope>NUCLEOTIDE SEQUENCE</scope>
    <source>
        <strain evidence="4">NBRC 109834</strain>
    </source>
</reference>
<gene>
    <name evidence="4" type="ORF">Rhe02_73220</name>
</gene>
<comment type="caution">
    <text evidence="4">The sequence shown here is derived from an EMBL/GenBank/DDBJ whole genome shotgun (WGS) entry which is preliminary data.</text>
</comment>
<evidence type="ECO:0000256" key="2">
    <source>
        <dbReference type="ARBA" id="ARBA00022679"/>
    </source>
</evidence>
<dbReference type="Pfam" id="PF00685">
    <property type="entry name" value="Sulfotransfer_1"/>
    <property type="match status" value="1"/>
</dbReference>
<accession>A0A8J3QEC1</accession>
<name>A0A8J3QEC1_9ACTN</name>
<proteinExistence type="inferred from homology"/>
<dbReference type="InterPro" id="IPR000863">
    <property type="entry name" value="Sulfotransferase_dom"/>
</dbReference>
<comment type="similarity">
    <text evidence="1">Belongs to the sulfotransferase 1 family.</text>
</comment>
<dbReference type="SUPFAM" id="SSF52540">
    <property type="entry name" value="P-loop containing nucleoside triphosphate hydrolases"/>
    <property type="match status" value="1"/>
</dbReference>
<dbReference type="Gene3D" id="3.40.50.300">
    <property type="entry name" value="P-loop containing nucleotide triphosphate hydrolases"/>
    <property type="match status" value="1"/>
</dbReference>
<dbReference type="EMBL" id="BONY01000064">
    <property type="protein sequence ID" value="GIH09255.1"/>
    <property type="molecule type" value="Genomic_DNA"/>
</dbReference>
<keyword evidence="5" id="KW-1185">Reference proteome</keyword>
<evidence type="ECO:0000259" key="3">
    <source>
        <dbReference type="Pfam" id="PF00685"/>
    </source>
</evidence>
<dbReference type="InterPro" id="IPR027417">
    <property type="entry name" value="P-loop_NTPase"/>
</dbReference>
<dbReference type="AlphaFoldDB" id="A0A8J3QEC1"/>
<evidence type="ECO:0000256" key="1">
    <source>
        <dbReference type="ARBA" id="ARBA00005771"/>
    </source>
</evidence>
<evidence type="ECO:0000313" key="5">
    <source>
        <dbReference type="Proteomes" id="UP000612899"/>
    </source>
</evidence>
<organism evidence="4 5">
    <name type="scientific">Rhizocola hellebori</name>
    <dbReference type="NCBI Taxonomy" id="1392758"/>
    <lineage>
        <taxon>Bacteria</taxon>
        <taxon>Bacillati</taxon>
        <taxon>Actinomycetota</taxon>
        <taxon>Actinomycetes</taxon>
        <taxon>Micromonosporales</taxon>
        <taxon>Micromonosporaceae</taxon>
        <taxon>Rhizocola</taxon>
    </lineage>
</organism>
<protein>
    <submittedName>
        <fullName evidence="4">Glycolipid sulfotransferase</fullName>
    </submittedName>
</protein>
<keyword evidence="2" id="KW-0808">Transferase</keyword>
<dbReference type="Proteomes" id="UP000612899">
    <property type="component" value="Unassembled WGS sequence"/>
</dbReference>
<dbReference type="PANTHER" id="PTHR11783">
    <property type="entry name" value="SULFOTRANSFERASE SULT"/>
    <property type="match status" value="1"/>
</dbReference>
<feature type="domain" description="Sulfotransferase" evidence="3">
    <location>
        <begin position="14"/>
        <end position="274"/>
    </location>
</feature>